<dbReference type="AlphaFoldDB" id="A0A7W0CEW9"/>
<dbReference type="EMBL" id="JACDUR010000001">
    <property type="protein sequence ID" value="MBA2889757.1"/>
    <property type="molecule type" value="Genomic_DNA"/>
</dbReference>
<evidence type="ECO:0000256" key="3">
    <source>
        <dbReference type="ARBA" id="ARBA00023125"/>
    </source>
</evidence>
<dbReference type="InterPro" id="IPR000843">
    <property type="entry name" value="HTH_LacI"/>
</dbReference>
<accession>A0A7W0CEW9</accession>
<evidence type="ECO:0000256" key="2">
    <source>
        <dbReference type="ARBA" id="ARBA00023015"/>
    </source>
</evidence>
<keyword evidence="7" id="KW-1185">Reference proteome</keyword>
<proteinExistence type="predicted"/>
<dbReference type="Pfam" id="PF00356">
    <property type="entry name" value="LacI"/>
    <property type="match status" value="1"/>
</dbReference>
<dbReference type="PANTHER" id="PTHR30146:SF148">
    <property type="entry name" value="HTH-TYPE TRANSCRIPTIONAL REPRESSOR PURR-RELATED"/>
    <property type="match status" value="1"/>
</dbReference>
<dbReference type="InterPro" id="IPR010982">
    <property type="entry name" value="Lambda_DNA-bd_dom_sf"/>
</dbReference>
<dbReference type="PROSITE" id="PS50932">
    <property type="entry name" value="HTH_LACI_2"/>
    <property type="match status" value="1"/>
</dbReference>
<evidence type="ECO:0000256" key="1">
    <source>
        <dbReference type="ARBA" id="ARBA00022491"/>
    </source>
</evidence>
<dbReference type="Gene3D" id="1.10.260.40">
    <property type="entry name" value="lambda repressor-like DNA-binding domains"/>
    <property type="match status" value="1"/>
</dbReference>
<dbReference type="PRINTS" id="PR00036">
    <property type="entry name" value="HTHLACI"/>
</dbReference>
<organism evidence="6 7">
    <name type="scientific">Nonomuraea soli</name>
    <dbReference type="NCBI Taxonomy" id="1032476"/>
    <lineage>
        <taxon>Bacteria</taxon>
        <taxon>Bacillati</taxon>
        <taxon>Actinomycetota</taxon>
        <taxon>Actinomycetes</taxon>
        <taxon>Streptosporangiales</taxon>
        <taxon>Streptosporangiaceae</taxon>
        <taxon>Nonomuraea</taxon>
    </lineage>
</organism>
<keyword evidence="4" id="KW-0804">Transcription</keyword>
<evidence type="ECO:0000256" key="4">
    <source>
        <dbReference type="ARBA" id="ARBA00023163"/>
    </source>
</evidence>
<gene>
    <name evidence="6" type="ORF">HNR30_001092</name>
</gene>
<dbReference type="GO" id="GO:0003700">
    <property type="term" value="F:DNA-binding transcription factor activity"/>
    <property type="evidence" value="ECO:0007669"/>
    <property type="project" value="TreeGrafter"/>
</dbReference>
<dbReference type="Pfam" id="PF00532">
    <property type="entry name" value="Peripla_BP_1"/>
    <property type="match status" value="1"/>
</dbReference>
<dbReference type="InterPro" id="IPR028082">
    <property type="entry name" value="Peripla_BP_I"/>
</dbReference>
<name>A0A7W0CEW9_9ACTN</name>
<dbReference type="PANTHER" id="PTHR30146">
    <property type="entry name" value="LACI-RELATED TRANSCRIPTIONAL REPRESSOR"/>
    <property type="match status" value="1"/>
</dbReference>
<reference evidence="6 7" key="1">
    <citation type="submission" date="2020-07" db="EMBL/GenBank/DDBJ databases">
        <title>Genomic Encyclopedia of Type Strains, Phase IV (KMG-IV): sequencing the most valuable type-strain genomes for metagenomic binning, comparative biology and taxonomic classification.</title>
        <authorList>
            <person name="Goeker M."/>
        </authorList>
    </citation>
    <scope>NUCLEOTIDE SEQUENCE [LARGE SCALE GENOMIC DNA]</scope>
    <source>
        <strain evidence="6 7">DSM 45533</strain>
    </source>
</reference>
<keyword evidence="2" id="KW-0805">Transcription regulation</keyword>
<keyword evidence="3" id="KW-0238">DNA-binding</keyword>
<dbReference type="CDD" id="cd01392">
    <property type="entry name" value="HTH_LacI"/>
    <property type="match status" value="1"/>
</dbReference>
<comment type="caution">
    <text evidence="6">The sequence shown here is derived from an EMBL/GenBank/DDBJ whole genome shotgun (WGS) entry which is preliminary data.</text>
</comment>
<dbReference type="CDD" id="cd06267">
    <property type="entry name" value="PBP1_LacI_sugar_binding-like"/>
    <property type="match status" value="1"/>
</dbReference>
<dbReference type="SMART" id="SM00354">
    <property type="entry name" value="HTH_LACI"/>
    <property type="match status" value="1"/>
</dbReference>
<evidence type="ECO:0000313" key="6">
    <source>
        <dbReference type="EMBL" id="MBA2889757.1"/>
    </source>
</evidence>
<dbReference type="InterPro" id="IPR001761">
    <property type="entry name" value="Peripla_BP/Lac1_sug-bd_dom"/>
</dbReference>
<keyword evidence="1" id="KW-0678">Repressor</keyword>
<dbReference type="SUPFAM" id="SSF53822">
    <property type="entry name" value="Periplasmic binding protein-like I"/>
    <property type="match status" value="1"/>
</dbReference>
<evidence type="ECO:0000259" key="5">
    <source>
        <dbReference type="PROSITE" id="PS50932"/>
    </source>
</evidence>
<sequence>MRGRRATINDVGQAAGVSPATVSRVLNGSAPVDPALAERVLEAVRALGYRPNAAAQGLARGEWGTLGVLVPDLGNPYFPDVLKAISAAVQASGRRVMVMESDERPERERELAEDLMRCCDGVLLCSPRMDRSDVVDLAARRHPMVLVNRIVQGLDVPAVSVDFFGAMTLVCGHLTKLGHRRVAYLSGPPSAWANTERIRAFEAARAFGLDTAIIPCGATSQLGYDALPKALGTGATAVVTYNDLVAYGAFTRLQEMGVEVPGEVSLIGFDDLAREHLAGFQVTTVSVSRRSLGTVAAQLLVDLLAGRHDSEPRFLPVELQIRETCAQARV</sequence>
<dbReference type="SUPFAM" id="SSF47413">
    <property type="entry name" value="lambda repressor-like DNA-binding domains"/>
    <property type="match status" value="1"/>
</dbReference>
<feature type="domain" description="HTH lacI-type" evidence="5">
    <location>
        <begin position="6"/>
        <end position="60"/>
    </location>
</feature>
<dbReference type="Proteomes" id="UP000530928">
    <property type="component" value="Unassembled WGS sequence"/>
</dbReference>
<protein>
    <submittedName>
        <fullName evidence="6">LacI family transcriptional regulator</fullName>
    </submittedName>
</protein>
<dbReference type="Gene3D" id="3.40.50.2300">
    <property type="match status" value="2"/>
</dbReference>
<dbReference type="GO" id="GO:0000976">
    <property type="term" value="F:transcription cis-regulatory region binding"/>
    <property type="evidence" value="ECO:0007669"/>
    <property type="project" value="TreeGrafter"/>
</dbReference>
<evidence type="ECO:0000313" key="7">
    <source>
        <dbReference type="Proteomes" id="UP000530928"/>
    </source>
</evidence>
<dbReference type="RefSeq" id="WP_181608515.1">
    <property type="nucleotide sequence ID" value="NZ_BAABAM010000001.1"/>
</dbReference>